<feature type="compositionally biased region" description="Basic and acidic residues" evidence="1">
    <location>
        <begin position="40"/>
        <end position="66"/>
    </location>
</feature>
<gene>
    <name evidence="2" type="ORF">MOO47_06610</name>
</gene>
<evidence type="ECO:0000256" key="1">
    <source>
        <dbReference type="SAM" id="MobiDB-lite"/>
    </source>
</evidence>
<accession>A0ABY4PFI8</accession>
<dbReference type="InterPro" id="IPR036629">
    <property type="entry name" value="YjbJ_sf"/>
</dbReference>
<evidence type="ECO:0000313" key="3">
    <source>
        <dbReference type="Proteomes" id="UP000831947"/>
    </source>
</evidence>
<reference evidence="2 3" key="1">
    <citation type="journal article" date="2022" name="Int. J. Syst. Evol. Microbiol.">
        <title>Apilactobacillus apisilvae sp. nov., Nicolia spurrieriana gen. nov. sp. nov., Bombilactobacillus folatiphilus sp. nov. and Bombilactobacillus thymidiniphilus sp. nov., four new lactic acid bacterial isolates from stingless bees Tetragonula carbonaria and Austroplebeia australis.</title>
        <authorList>
            <person name="Oliphant S.A."/>
            <person name="Watson-Haigh N.S."/>
            <person name="Sumby K.M."/>
            <person name="Gardner J."/>
            <person name="Groom S."/>
            <person name="Jiranek V."/>
        </authorList>
    </citation>
    <scope>NUCLEOTIDE SEQUENCE [LARGE SCALE GENOMIC DNA]</scope>
    <source>
        <strain evidence="2 3">SG4_A1</strain>
    </source>
</reference>
<organism evidence="2 3">
    <name type="scientific">Bombilactobacillus thymidiniphilus</name>
    <dbReference type="NCBI Taxonomy" id="2923363"/>
    <lineage>
        <taxon>Bacteria</taxon>
        <taxon>Bacillati</taxon>
        <taxon>Bacillota</taxon>
        <taxon>Bacilli</taxon>
        <taxon>Lactobacillales</taxon>
        <taxon>Lactobacillaceae</taxon>
        <taxon>Bombilactobacillus</taxon>
    </lineage>
</organism>
<dbReference type="EMBL" id="CP093365">
    <property type="protein sequence ID" value="UQS84377.1"/>
    <property type="molecule type" value="Genomic_DNA"/>
</dbReference>
<dbReference type="SUPFAM" id="SSF69047">
    <property type="entry name" value="Hypothetical protein YjbJ"/>
    <property type="match status" value="1"/>
</dbReference>
<feature type="region of interest" description="Disordered" evidence="1">
    <location>
        <begin position="1"/>
        <end position="66"/>
    </location>
</feature>
<feature type="compositionally biased region" description="Basic and acidic residues" evidence="1">
    <location>
        <begin position="1"/>
        <end position="31"/>
    </location>
</feature>
<proteinExistence type="predicted"/>
<name>A0ABY4PFI8_9LACO</name>
<keyword evidence="3" id="KW-1185">Reference proteome</keyword>
<dbReference type="Proteomes" id="UP000831947">
    <property type="component" value="Chromosome"/>
</dbReference>
<protein>
    <submittedName>
        <fullName evidence="2">CsbD family protein</fullName>
    </submittedName>
</protein>
<sequence>MMSADGSKDKLTGKIHEGLGKIKNDDSEKLKGKAKQSWGDVKDKVKDAKDDVAGKINKEVDKHKKN</sequence>
<evidence type="ECO:0000313" key="2">
    <source>
        <dbReference type="EMBL" id="UQS84377.1"/>
    </source>
</evidence>
<dbReference type="Gene3D" id="1.10.1470.10">
    <property type="entry name" value="YjbJ"/>
    <property type="match status" value="1"/>
</dbReference>